<sequence>MVSTPSSARAVPSAHVIRSFHPDYALPTGGHRIALAFRQESPEAVDDLYSRLTAVGYEGVVEPWDAFWGQRYATALTPDGNAVDLFAVLPSH</sequence>
<evidence type="ECO:0000313" key="3">
    <source>
        <dbReference type="Proteomes" id="UP000594637"/>
    </source>
</evidence>
<dbReference type="InterPro" id="IPR029068">
    <property type="entry name" value="Glyas_Bleomycin-R_OHBP_Dase"/>
</dbReference>
<feature type="domain" description="VOC" evidence="1">
    <location>
        <begin position="1"/>
        <end position="88"/>
    </location>
</feature>
<dbReference type="Gene3D" id="3.10.180.10">
    <property type="entry name" value="2,3-Dihydroxybiphenyl 1,2-Dioxygenase, domain 1"/>
    <property type="match status" value="1"/>
</dbReference>
<organism evidence="2 3">
    <name type="scientific">Actinomyces respiraculi</name>
    <dbReference type="NCBI Taxonomy" id="2744574"/>
    <lineage>
        <taxon>Bacteria</taxon>
        <taxon>Bacillati</taxon>
        <taxon>Actinomycetota</taxon>
        <taxon>Actinomycetes</taxon>
        <taxon>Actinomycetales</taxon>
        <taxon>Actinomycetaceae</taxon>
        <taxon>Actinomyces</taxon>
    </lineage>
</organism>
<dbReference type="AlphaFoldDB" id="A0A7T0PW46"/>
<accession>A0A7T0PW46</accession>
<evidence type="ECO:0000313" key="2">
    <source>
        <dbReference type="EMBL" id="QPL05946.1"/>
    </source>
</evidence>
<evidence type="ECO:0000259" key="1">
    <source>
        <dbReference type="PROSITE" id="PS51819"/>
    </source>
</evidence>
<reference evidence="2 3" key="1">
    <citation type="submission" date="2020-11" db="EMBL/GenBank/DDBJ databases">
        <title>Actinomyces sp. ZJ750.</title>
        <authorList>
            <person name="Zhou J."/>
        </authorList>
    </citation>
    <scope>NUCLEOTIDE SEQUENCE [LARGE SCALE GENOMIC DNA]</scope>
    <source>
        <strain evidence="2 3">ZJ750</strain>
    </source>
</reference>
<protein>
    <submittedName>
        <fullName evidence="2">VOC family protein</fullName>
    </submittedName>
</protein>
<dbReference type="InterPro" id="IPR037523">
    <property type="entry name" value="VOC_core"/>
</dbReference>
<dbReference type="SUPFAM" id="SSF54593">
    <property type="entry name" value="Glyoxalase/Bleomycin resistance protein/Dihydroxybiphenyl dioxygenase"/>
    <property type="match status" value="1"/>
</dbReference>
<proteinExistence type="predicted"/>
<dbReference type="KEGG" id="arep:ID810_03050"/>
<keyword evidence="3" id="KW-1185">Reference proteome</keyword>
<name>A0A7T0PW46_9ACTO</name>
<dbReference type="PROSITE" id="PS51819">
    <property type="entry name" value="VOC"/>
    <property type="match status" value="1"/>
</dbReference>
<dbReference type="InterPro" id="IPR004360">
    <property type="entry name" value="Glyas_Fos-R_dOase_dom"/>
</dbReference>
<dbReference type="Pfam" id="PF00903">
    <property type="entry name" value="Glyoxalase"/>
    <property type="match status" value="1"/>
</dbReference>
<gene>
    <name evidence="2" type="ORF">ID810_03050</name>
</gene>
<dbReference type="Proteomes" id="UP000594637">
    <property type="component" value="Chromosome"/>
</dbReference>
<dbReference type="EMBL" id="CP063989">
    <property type="protein sequence ID" value="QPL05946.1"/>
    <property type="molecule type" value="Genomic_DNA"/>
</dbReference>